<dbReference type="GO" id="GO:0003824">
    <property type="term" value="F:catalytic activity"/>
    <property type="evidence" value="ECO:0007669"/>
    <property type="project" value="InterPro"/>
</dbReference>
<dbReference type="EMBL" id="FUIG01000013">
    <property type="protein sequence ID" value="SJM28271.1"/>
    <property type="molecule type" value="Genomic_DNA"/>
</dbReference>
<dbReference type="AlphaFoldDB" id="A0A2P9AAV9"/>
<dbReference type="SUPFAM" id="SSF56024">
    <property type="entry name" value="Phospholipase D/nuclease"/>
    <property type="match status" value="1"/>
</dbReference>
<proteinExistence type="predicted"/>
<accession>A0A2P9AAV9</accession>
<dbReference type="Pfam" id="PF00614">
    <property type="entry name" value="PLDc"/>
    <property type="match status" value="1"/>
</dbReference>
<dbReference type="Proteomes" id="UP000245698">
    <property type="component" value="Unassembled WGS sequence"/>
</dbReference>
<evidence type="ECO:0000313" key="3">
    <source>
        <dbReference type="Proteomes" id="UP000245698"/>
    </source>
</evidence>
<evidence type="ECO:0000259" key="1">
    <source>
        <dbReference type="PROSITE" id="PS50035"/>
    </source>
</evidence>
<sequence>MASAGIDPGDAVPVLVGLATAGVCARAQSSDHWISLQAPAELIRLAVILRGADHYRRLRLEAVSVELAVTMPMAPSRLEPELGSTPGRPGGYLPTHDAFLRVARAAHQRLVVMTPFLDARGFGWLKAVMQTASPATRKVLVLRDADKYAVELGVHQNDWIVGTSIAVCDYHLPHSYGSGRALPVETFHAKILLADDTLAYVGSANVLGSGNGTSLETGVLVAGAAAQQVARLVDAVLRIARTL</sequence>
<gene>
    <name evidence="2" type="ORF">BQ8482_110201</name>
</gene>
<feature type="domain" description="PLD phosphodiesterase" evidence="1">
    <location>
        <begin position="183"/>
        <end position="210"/>
    </location>
</feature>
<evidence type="ECO:0000313" key="2">
    <source>
        <dbReference type="EMBL" id="SJM28271.1"/>
    </source>
</evidence>
<organism evidence="2 3">
    <name type="scientific">Mesorhizobium delmotii</name>
    <dbReference type="NCBI Taxonomy" id="1631247"/>
    <lineage>
        <taxon>Bacteria</taxon>
        <taxon>Pseudomonadati</taxon>
        <taxon>Pseudomonadota</taxon>
        <taxon>Alphaproteobacteria</taxon>
        <taxon>Hyphomicrobiales</taxon>
        <taxon>Phyllobacteriaceae</taxon>
        <taxon>Mesorhizobium</taxon>
    </lineage>
</organism>
<dbReference type="RefSeq" id="WP_165848399.1">
    <property type="nucleotide sequence ID" value="NZ_FUIG01000013.1"/>
</dbReference>
<reference evidence="3" key="1">
    <citation type="submission" date="2016-12" db="EMBL/GenBank/DDBJ databases">
        <authorList>
            <person name="Brunel B."/>
        </authorList>
    </citation>
    <scope>NUCLEOTIDE SEQUENCE [LARGE SCALE GENOMIC DNA]</scope>
</reference>
<protein>
    <recommendedName>
        <fullName evidence="1">PLD phosphodiesterase domain-containing protein</fullName>
    </recommendedName>
</protein>
<keyword evidence="3" id="KW-1185">Reference proteome</keyword>
<dbReference type="Gene3D" id="3.30.870.10">
    <property type="entry name" value="Endonuclease Chain A"/>
    <property type="match status" value="1"/>
</dbReference>
<name>A0A2P9AAV9_9HYPH</name>
<dbReference type="PROSITE" id="PS50035">
    <property type="entry name" value="PLD"/>
    <property type="match status" value="1"/>
</dbReference>
<dbReference type="CDD" id="cd00138">
    <property type="entry name" value="PLDc_SF"/>
    <property type="match status" value="1"/>
</dbReference>
<dbReference type="InterPro" id="IPR001736">
    <property type="entry name" value="PLipase_D/transphosphatidylase"/>
</dbReference>
<dbReference type="GO" id="GO:0006793">
    <property type="term" value="P:phosphorus metabolic process"/>
    <property type="evidence" value="ECO:0007669"/>
    <property type="project" value="UniProtKB-ARBA"/>
</dbReference>